<evidence type="ECO:0000259" key="2">
    <source>
        <dbReference type="Pfam" id="PF13406"/>
    </source>
</evidence>
<dbReference type="Pfam" id="PF13406">
    <property type="entry name" value="SLT_2"/>
    <property type="match status" value="1"/>
</dbReference>
<reference evidence="4" key="1">
    <citation type="journal article" date="2019" name="Int. J. Syst. Evol. Microbiol.">
        <title>The Global Catalogue of Microorganisms (GCM) 10K type strain sequencing project: providing services to taxonomists for standard genome sequencing and annotation.</title>
        <authorList>
            <consortium name="The Broad Institute Genomics Platform"/>
            <consortium name="The Broad Institute Genome Sequencing Center for Infectious Disease"/>
            <person name="Wu L."/>
            <person name="Ma J."/>
        </authorList>
    </citation>
    <scope>NUCLEOTIDE SEQUENCE [LARGE SCALE GENOMIC DNA]</scope>
    <source>
        <strain evidence="4">CGMCC 1.15297</strain>
    </source>
</reference>
<keyword evidence="1" id="KW-0732">Signal</keyword>
<evidence type="ECO:0000313" key="4">
    <source>
        <dbReference type="Proteomes" id="UP000603317"/>
    </source>
</evidence>
<dbReference type="PANTHER" id="PTHR30163">
    <property type="entry name" value="MEMBRANE-BOUND LYTIC MUREIN TRANSGLYCOSYLASE B"/>
    <property type="match status" value="1"/>
</dbReference>
<protein>
    <submittedName>
        <fullName evidence="3">Lipoprotein</fullName>
    </submittedName>
</protein>
<dbReference type="NCBIfam" id="TIGR02283">
    <property type="entry name" value="MltB_2"/>
    <property type="match status" value="1"/>
</dbReference>
<comment type="caution">
    <text evidence="3">The sequence shown here is derived from an EMBL/GenBank/DDBJ whole genome shotgun (WGS) entry which is preliminary data.</text>
</comment>
<feature type="chain" id="PRO_5046061845" evidence="1">
    <location>
        <begin position="25"/>
        <end position="343"/>
    </location>
</feature>
<dbReference type="Gene3D" id="1.10.530.10">
    <property type="match status" value="1"/>
</dbReference>
<dbReference type="Proteomes" id="UP000603317">
    <property type="component" value="Unassembled WGS sequence"/>
</dbReference>
<dbReference type="InterPro" id="IPR011970">
    <property type="entry name" value="MltB_2"/>
</dbReference>
<keyword evidence="3" id="KW-0449">Lipoprotein</keyword>
<dbReference type="InterPro" id="IPR023346">
    <property type="entry name" value="Lysozyme-like_dom_sf"/>
</dbReference>
<sequence>MQTVKTILAALAATAMTIPVAACAQSSLSFDGYLELVAAKARGEGVSEGAIRQVIDGLTYNERVVRFDQSQPGSTTSSNSSSFPAFQPYYRRTVTQDRIDGGRRTLARYRSIAQQVERESGVPAEILVAIWGKESAYGAVKGDFDLARSLATLAYEGRRRELFEPELIALMKMVDRGVPRSQLVGSWAGAFGNPQFLPTVYLRLAQDGDGNGVADIWNSAHDTLASIARYFVDAGWERGSPWGVPATVPSGFDRSVFANPMTAPYCPRVHERHAPWRTVAEWRALGIRPQQAIADDTLVSLIEPDGPGNTAYLLTRNYHTILEYNCSNYYALGVGLLANEIAR</sequence>
<dbReference type="PANTHER" id="PTHR30163:SF8">
    <property type="entry name" value="LYTIC MUREIN TRANSGLYCOSYLASE"/>
    <property type="match status" value="1"/>
</dbReference>
<evidence type="ECO:0000256" key="1">
    <source>
        <dbReference type="SAM" id="SignalP"/>
    </source>
</evidence>
<dbReference type="InterPro" id="IPR031304">
    <property type="entry name" value="SLT_2"/>
</dbReference>
<accession>A0ABQ1FAL9</accession>
<dbReference type="RefSeq" id="WP_188641763.1">
    <property type="nucleotide sequence ID" value="NZ_BMID01000001.1"/>
</dbReference>
<name>A0ABQ1FAL9_9SPHN</name>
<evidence type="ECO:0000313" key="3">
    <source>
        <dbReference type="EMBL" id="GGA03954.1"/>
    </source>
</evidence>
<dbReference type="Gene3D" id="1.10.8.350">
    <property type="entry name" value="Bacterial muramidase"/>
    <property type="match status" value="1"/>
</dbReference>
<dbReference type="InterPro" id="IPR043426">
    <property type="entry name" value="MltB-like"/>
</dbReference>
<proteinExistence type="predicted"/>
<gene>
    <name evidence="3" type="ORF">GCM10010923_11170</name>
</gene>
<organism evidence="3 4">
    <name type="scientific">Blastomonas marina</name>
    <dbReference type="NCBI Taxonomy" id="1867408"/>
    <lineage>
        <taxon>Bacteria</taxon>
        <taxon>Pseudomonadati</taxon>
        <taxon>Pseudomonadota</taxon>
        <taxon>Alphaproteobacteria</taxon>
        <taxon>Sphingomonadales</taxon>
        <taxon>Sphingomonadaceae</taxon>
        <taxon>Blastomonas</taxon>
    </lineage>
</organism>
<dbReference type="EMBL" id="BMID01000001">
    <property type="protein sequence ID" value="GGA03954.1"/>
    <property type="molecule type" value="Genomic_DNA"/>
</dbReference>
<dbReference type="SUPFAM" id="SSF53955">
    <property type="entry name" value="Lysozyme-like"/>
    <property type="match status" value="1"/>
</dbReference>
<feature type="domain" description="Transglycosylase SLT" evidence="2">
    <location>
        <begin position="30"/>
        <end position="339"/>
    </location>
</feature>
<keyword evidence="4" id="KW-1185">Reference proteome</keyword>
<feature type="signal peptide" evidence="1">
    <location>
        <begin position="1"/>
        <end position="24"/>
    </location>
</feature>